<gene>
    <name evidence="1" type="ORF">HXX08_17025</name>
</gene>
<dbReference type="Proteomes" id="UP000521676">
    <property type="component" value="Unassembled WGS sequence"/>
</dbReference>
<comment type="caution">
    <text evidence="1">The sequence shown here is derived from an EMBL/GenBank/DDBJ whole genome shotgun (WGS) entry which is preliminary data.</text>
</comment>
<protein>
    <recommendedName>
        <fullName evidence="3">Integrase catalytic domain-containing protein</fullName>
    </recommendedName>
</protein>
<reference evidence="1 2" key="1">
    <citation type="submission" date="2020-06" db="EMBL/GenBank/DDBJ databases">
        <title>Anoxygenic phototrophic Chloroflexota member uses a Type I reaction center.</title>
        <authorList>
            <person name="Tsuji J.M."/>
            <person name="Shaw N.A."/>
            <person name="Nagashima S."/>
            <person name="Venkiteswaran J."/>
            <person name="Schiff S.L."/>
            <person name="Hanada S."/>
            <person name="Tank M."/>
            <person name="Neufeld J.D."/>
        </authorList>
    </citation>
    <scope>NUCLEOTIDE SEQUENCE [LARGE SCALE GENOMIC DNA]</scope>
    <source>
        <strain evidence="1">L227-S17</strain>
    </source>
</reference>
<proteinExistence type="predicted"/>
<evidence type="ECO:0000313" key="2">
    <source>
        <dbReference type="Proteomes" id="UP000521676"/>
    </source>
</evidence>
<organism evidence="1 2">
    <name type="scientific">Candidatus Chlorohelix allophototropha</name>
    <dbReference type="NCBI Taxonomy" id="3003348"/>
    <lineage>
        <taxon>Bacteria</taxon>
        <taxon>Bacillati</taxon>
        <taxon>Chloroflexota</taxon>
        <taxon>Chloroflexia</taxon>
        <taxon>Candidatus Chloroheliales</taxon>
        <taxon>Candidatus Chloroheliaceae</taxon>
        <taxon>Candidatus Chlorohelix</taxon>
    </lineage>
</organism>
<evidence type="ECO:0000313" key="1">
    <source>
        <dbReference type="EMBL" id="NWJ47562.1"/>
    </source>
</evidence>
<name>A0A8T7M6G2_9CHLR</name>
<evidence type="ECO:0008006" key="3">
    <source>
        <dbReference type="Google" id="ProtNLM"/>
    </source>
</evidence>
<dbReference type="AlphaFoldDB" id="A0A8T7M6G2"/>
<accession>A0A8T7M6G2</accession>
<sequence>MSARPAKSWAIPAILSTATWLEYYNRERAHIGRYCYGKTPLQTFRDSKHLADQKRLDKLLETTATRSQAVTTPLVS</sequence>
<dbReference type="EMBL" id="JACATZ010000003">
    <property type="protein sequence ID" value="NWJ47562.1"/>
    <property type="molecule type" value="Genomic_DNA"/>
</dbReference>